<organism evidence="1 2">
    <name type="scientific">Stereum hirsutum (strain FP-91666)</name>
    <name type="common">White-rot fungus</name>
    <dbReference type="NCBI Taxonomy" id="721885"/>
    <lineage>
        <taxon>Eukaryota</taxon>
        <taxon>Fungi</taxon>
        <taxon>Dikarya</taxon>
        <taxon>Basidiomycota</taxon>
        <taxon>Agaricomycotina</taxon>
        <taxon>Agaricomycetes</taxon>
        <taxon>Russulales</taxon>
        <taxon>Stereaceae</taxon>
        <taxon>Stereum</taxon>
    </lineage>
</organism>
<evidence type="ECO:0000313" key="2">
    <source>
        <dbReference type="Proteomes" id="UP000053927"/>
    </source>
</evidence>
<dbReference type="GeneID" id="18802172"/>
<sequence>MLVAQLQAVFPELYSTFYNGRRGSVALVGSESQTQHHDQGSHHASACAYLCSDRGLNDPGKSLSYLPLKIYTSANYV</sequence>
<dbReference type="Proteomes" id="UP000053927">
    <property type="component" value="Unassembled WGS sequence"/>
</dbReference>
<evidence type="ECO:0000313" key="1">
    <source>
        <dbReference type="EMBL" id="EIM80431.1"/>
    </source>
</evidence>
<accession>R7RYE7</accession>
<name>R7RYE7_STEHR</name>
<proteinExistence type="predicted"/>
<keyword evidence="2" id="KW-1185">Reference proteome</keyword>
<dbReference type="RefSeq" id="XP_007310557.1">
    <property type="nucleotide sequence ID" value="XM_007310495.1"/>
</dbReference>
<reference evidence="2" key="1">
    <citation type="journal article" date="2012" name="Science">
        <title>The Paleozoic origin of enzymatic lignin decomposition reconstructed from 31 fungal genomes.</title>
        <authorList>
            <person name="Floudas D."/>
            <person name="Binder M."/>
            <person name="Riley R."/>
            <person name="Barry K."/>
            <person name="Blanchette R.A."/>
            <person name="Henrissat B."/>
            <person name="Martinez A.T."/>
            <person name="Otillar R."/>
            <person name="Spatafora J.W."/>
            <person name="Yadav J.S."/>
            <person name="Aerts A."/>
            <person name="Benoit I."/>
            <person name="Boyd A."/>
            <person name="Carlson A."/>
            <person name="Copeland A."/>
            <person name="Coutinho P.M."/>
            <person name="de Vries R.P."/>
            <person name="Ferreira P."/>
            <person name="Findley K."/>
            <person name="Foster B."/>
            <person name="Gaskell J."/>
            <person name="Glotzer D."/>
            <person name="Gorecki P."/>
            <person name="Heitman J."/>
            <person name="Hesse C."/>
            <person name="Hori C."/>
            <person name="Igarashi K."/>
            <person name="Jurgens J.A."/>
            <person name="Kallen N."/>
            <person name="Kersten P."/>
            <person name="Kohler A."/>
            <person name="Kuees U."/>
            <person name="Kumar T.K.A."/>
            <person name="Kuo A."/>
            <person name="LaButti K."/>
            <person name="Larrondo L.F."/>
            <person name="Lindquist E."/>
            <person name="Ling A."/>
            <person name="Lombard V."/>
            <person name="Lucas S."/>
            <person name="Lundell T."/>
            <person name="Martin R."/>
            <person name="McLaughlin D.J."/>
            <person name="Morgenstern I."/>
            <person name="Morin E."/>
            <person name="Murat C."/>
            <person name="Nagy L.G."/>
            <person name="Nolan M."/>
            <person name="Ohm R.A."/>
            <person name="Patyshakuliyeva A."/>
            <person name="Rokas A."/>
            <person name="Ruiz-Duenas F.J."/>
            <person name="Sabat G."/>
            <person name="Salamov A."/>
            <person name="Samejima M."/>
            <person name="Schmutz J."/>
            <person name="Slot J.C."/>
            <person name="St John F."/>
            <person name="Stenlid J."/>
            <person name="Sun H."/>
            <person name="Sun S."/>
            <person name="Syed K."/>
            <person name="Tsang A."/>
            <person name="Wiebenga A."/>
            <person name="Young D."/>
            <person name="Pisabarro A."/>
            <person name="Eastwood D.C."/>
            <person name="Martin F."/>
            <person name="Cullen D."/>
            <person name="Grigoriev I.V."/>
            <person name="Hibbett D.S."/>
        </authorList>
    </citation>
    <scope>NUCLEOTIDE SEQUENCE [LARGE SCALE GENOMIC DNA]</scope>
    <source>
        <strain evidence="2">FP-91666</strain>
    </source>
</reference>
<protein>
    <submittedName>
        <fullName evidence="1">Uncharacterized protein</fullName>
    </submittedName>
</protein>
<dbReference type="EMBL" id="JH687398">
    <property type="protein sequence ID" value="EIM80431.1"/>
    <property type="molecule type" value="Genomic_DNA"/>
</dbReference>
<gene>
    <name evidence="1" type="ORF">STEHIDRAFT_162847</name>
</gene>
<dbReference type="AlphaFoldDB" id="R7RYE7"/>
<dbReference type="KEGG" id="shs:STEHIDRAFT_162847"/>